<dbReference type="AlphaFoldDB" id="A0A8T0HH69"/>
<feature type="region of interest" description="Disordered" evidence="1">
    <location>
        <begin position="58"/>
        <end position="87"/>
    </location>
</feature>
<name>A0A8T0HH69_CERPU</name>
<comment type="caution">
    <text evidence="2">The sequence shown here is derived from an EMBL/GenBank/DDBJ whole genome shotgun (WGS) entry which is preliminary data.</text>
</comment>
<accession>A0A8T0HH69</accession>
<reference evidence="2 3" key="1">
    <citation type="submission" date="2020-06" db="EMBL/GenBank/DDBJ databases">
        <title>WGS assembly of Ceratodon purpureus strain R40.</title>
        <authorList>
            <person name="Carey S.B."/>
            <person name="Jenkins J."/>
            <person name="Shu S."/>
            <person name="Lovell J.T."/>
            <person name="Sreedasyam A."/>
            <person name="Maumus F."/>
            <person name="Tiley G.P."/>
            <person name="Fernandez-Pozo N."/>
            <person name="Barry K."/>
            <person name="Chen C."/>
            <person name="Wang M."/>
            <person name="Lipzen A."/>
            <person name="Daum C."/>
            <person name="Saski C.A."/>
            <person name="Payton A.C."/>
            <person name="Mcbreen J.C."/>
            <person name="Conrad R.E."/>
            <person name="Kollar L.M."/>
            <person name="Olsson S."/>
            <person name="Huttunen S."/>
            <person name="Landis J.B."/>
            <person name="Wickett N.J."/>
            <person name="Johnson M.G."/>
            <person name="Rensing S.A."/>
            <person name="Grimwood J."/>
            <person name="Schmutz J."/>
            <person name="Mcdaniel S.F."/>
        </authorList>
    </citation>
    <scope>NUCLEOTIDE SEQUENCE [LARGE SCALE GENOMIC DNA]</scope>
    <source>
        <strain evidence="2 3">R40</strain>
    </source>
</reference>
<sequence length="105" mass="11364">MIPIGKVGLSSNQPTQRSTWKLCEHEQRKATLLDLPPAKAWRRGTTGRTTIPSRAVQQPQRAFPGPGPPHPCPDMPSPAHPTPGNAEAALHSTGIVLAETRGRRH</sequence>
<proteinExistence type="predicted"/>
<evidence type="ECO:0000256" key="1">
    <source>
        <dbReference type="SAM" id="MobiDB-lite"/>
    </source>
</evidence>
<protein>
    <submittedName>
        <fullName evidence="2">Uncharacterized protein</fullName>
    </submittedName>
</protein>
<evidence type="ECO:0000313" key="3">
    <source>
        <dbReference type="Proteomes" id="UP000822688"/>
    </source>
</evidence>
<feature type="compositionally biased region" description="Pro residues" evidence="1">
    <location>
        <begin position="65"/>
        <end position="81"/>
    </location>
</feature>
<dbReference type="Proteomes" id="UP000822688">
    <property type="component" value="Chromosome 6"/>
</dbReference>
<evidence type="ECO:0000313" key="2">
    <source>
        <dbReference type="EMBL" id="KAG0569714.1"/>
    </source>
</evidence>
<keyword evidence="3" id="KW-1185">Reference proteome</keyword>
<dbReference type="EMBL" id="CM026427">
    <property type="protein sequence ID" value="KAG0569714.1"/>
    <property type="molecule type" value="Genomic_DNA"/>
</dbReference>
<gene>
    <name evidence="2" type="ORF">KC19_6G110600</name>
</gene>
<organism evidence="2 3">
    <name type="scientific">Ceratodon purpureus</name>
    <name type="common">Fire moss</name>
    <name type="synonym">Dicranum purpureum</name>
    <dbReference type="NCBI Taxonomy" id="3225"/>
    <lineage>
        <taxon>Eukaryota</taxon>
        <taxon>Viridiplantae</taxon>
        <taxon>Streptophyta</taxon>
        <taxon>Embryophyta</taxon>
        <taxon>Bryophyta</taxon>
        <taxon>Bryophytina</taxon>
        <taxon>Bryopsida</taxon>
        <taxon>Dicranidae</taxon>
        <taxon>Pseudoditrichales</taxon>
        <taxon>Ditrichaceae</taxon>
        <taxon>Ceratodon</taxon>
    </lineage>
</organism>